<evidence type="ECO:0000313" key="1">
    <source>
        <dbReference type="EMBL" id="OGC68957.1"/>
    </source>
</evidence>
<dbReference type="EMBL" id="MEWA01000029">
    <property type="protein sequence ID" value="OGC68957.1"/>
    <property type="molecule type" value="Genomic_DNA"/>
</dbReference>
<gene>
    <name evidence="1" type="ORF">A2415_04115</name>
</gene>
<reference evidence="1 2" key="1">
    <citation type="journal article" date="2016" name="Nat. Commun.">
        <title>Thousands of microbial genomes shed light on interconnected biogeochemical processes in an aquifer system.</title>
        <authorList>
            <person name="Anantharaman K."/>
            <person name="Brown C.T."/>
            <person name="Hug L.A."/>
            <person name="Sharon I."/>
            <person name="Castelle C.J."/>
            <person name="Probst A.J."/>
            <person name="Thomas B.C."/>
            <person name="Singh A."/>
            <person name="Wilkins M.J."/>
            <person name="Karaoz U."/>
            <person name="Brodie E.L."/>
            <person name="Williams K.H."/>
            <person name="Hubbard S.S."/>
            <person name="Banfield J.F."/>
        </authorList>
    </citation>
    <scope>NUCLEOTIDE SEQUENCE [LARGE SCALE GENOMIC DNA]</scope>
</reference>
<name>A0A1F4WHQ5_UNCKA</name>
<protein>
    <submittedName>
        <fullName evidence="1">Uncharacterized protein</fullName>
    </submittedName>
</protein>
<evidence type="ECO:0000313" key="2">
    <source>
        <dbReference type="Proteomes" id="UP000179113"/>
    </source>
</evidence>
<comment type="caution">
    <text evidence="1">The sequence shown here is derived from an EMBL/GenBank/DDBJ whole genome shotgun (WGS) entry which is preliminary data.</text>
</comment>
<dbReference type="AlphaFoldDB" id="A0A1F4WHQ5"/>
<sequence length="107" mass="11792">MARFFLIQNKGIFAEKELFYDGFTAGPKDPLTGPDRQTRIVVTAGPVAGIYVADSVDYVYGTIMIESHPGAVPKTELCPTIYNLHKVADNVPVVITCSQRIKYGEVR</sequence>
<organism evidence="1 2">
    <name type="scientific">candidate division WWE3 bacterium RIFOXYC1_FULL_39_7</name>
    <dbReference type="NCBI Taxonomy" id="1802643"/>
    <lineage>
        <taxon>Bacteria</taxon>
        <taxon>Katanobacteria</taxon>
    </lineage>
</organism>
<proteinExistence type="predicted"/>
<dbReference type="Proteomes" id="UP000179113">
    <property type="component" value="Unassembled WGS sequence"/>
</dbReference>
<accession>A0A1F4WHQ5</accession>